<dbReference type="NCBIfam" id="NF003811">
    <property type="entry name" value="PRK05402.1"/>
    <property type="match status" value="1"/>
</dbReference>
<reference evidence="13 14" key="1">
    <citation type="journal article" date="2014" name="Mol. Biol. Evol.">
        <title>Massive expansion of Ubiquitination-related gene families within the Chlamydiae.</title>
        <authorList>
            <person name="Domman D."/>
            <person name="Collingro A."/>
            <person name="Lagkouvardos I."/>
            <person name="Gehre L."/>
            <person name="Weinmaier T."/>
            <person name="Rattei T."/>
            <person name="Subtil A."/>
            <person name="Horn M."/>
        </authorList>
    </citation>
    <scope>NUCLEOTIDE SEQUENCE [LARGE SCALE GENOMIC DNA]</scope>
    <source>
        <strain evidence="13 14">OEW1</strain>
    </source>
</reference>
<dbReference type="GO" id="GO:0004553">
    <property type="term" value="F:hydrolase activity, hydrolyzing O-glycosyl compounds"/>
    <property type="evidence" value="ECO:0007669"/>
    <property type="project" value="InterPro"/>
</dbReference>
<evidence type="ECO:0000256" key="3">
    <source>
        <dbReference type="ARBA" id="ARBA00004964"/>
    </source>
</evidence>
<dbReference type="InterPro" id="IPR006407">
    <property type="entry name" value="GlgB"/>
</dbReference>
<dbReference type="InterPro" id="IPR044143">
    <property type="entry name" value="GlgB_N_E_set_prok"/>
</dbReference>
<dbReference type="InterPro" id="IPR014756">
    <property type="entry name" value="Ig_E-set"/>
</dbReference>
<dbReference type="SUPFAM" id="SSF81296">
    <property type="entry name" value="E set domains"/>
    <property type="match status" value="2"/>
</dbReference>
<feature type="active site" description="Nucleophile" evidence="10 11">
    <location>
        <position position="405"/>
    </location>
</feature>
<dbReference type="GO" id="GO:0043169">
    <property type="term" value="F:cation binding"/>
    <property type="evidence" value="ECO:0007669"/>
    <property type="project" value="InterPro"/>
</dbReference>
<comment type="function">
    <text evidence="2 10">Catalyzes the formation of the alpha-1,6-glucosidic linkages in glycogen by scission of a 1,4-alpha-linked oligosaccharide from growing alpha-1,4-glucan chains and the subsequent attachment of the oligosaccharide to the alpha-1,6 position.</text>
</comment>
<dbReference type="Pfam" id="PF22019">
    <property type="entry name" value="GlgB_N"/>
    <property type="match status" value="1"/>
</dbReference>
<comment type="catalytic activity">
    <reaction evidence="1 10">
        <text>Transfers a segment of a (1-&gt;4)-alpha-D-glucan chain to a primary hydroxy group in a similar glucan chain.</text>
        <dbReference type="EC" id="2.4.1.18"/>
    </reaction>
</comment>
<evidence type="ECO:0000256" key="11">
    <source>
        <dbReference type="PIRSR" id="PIRSR000463-1"/>
    </source>
</evidence>
<evidence type="ECO:0000313" key="13">
    <source>
        <dbReference type="EMBL" id="KIA77641.1"/>
    </source>
</evidence>
<keyword evidence="8 10" id="KW-0320">Glycogen biosynthesis</keyword>
<dbReference type="Gene3D" id="2.60.40.1180">
    <property type="entry name" value="Golgi alpha-mannosidase II"/>
    <property type="match status" value="1"/>
</dbReference>
<dbReference type="PANTHER" id="PTHR43651:SF3">
    <property type="entry name" value="1,4-ALPHA-GLUCAN-BRANCHING ENZYME"/>
    <property type="match status" value="1"/>
</dbReference>
<dbReference type="SUPFAM" id="SSF51011">
    <property type="entry name" value="Glycosyl hydrolase domain"/>
    <property type="match status" value="1"/>
</dbReference>
<dbReference type="SMART" id="SM00642">
    <property type="entry name" value="Aamy"/>
    <property type="match status" value="1"/>
</dbReference>
<dbReference type="GO" id="GO:0005978">
    <property type="term" value="P:glycogen biosynthetic process"/>
    <property type="evidence" value="ECO:0007669"/>
    <property type="project" value="UniProtKB-UniRule"/>
</dbReference>
<dbReference type="PIRSF" id="PIRSF000463">
    <property type="entry name" value="GlgB"/>
    <property type="match status" value="1"/>
</dbReference>
<dbReference type="InterPro" id="IPR013780">
    <property type="entry name" value="Glyco_hydro_b"/>
</dbReference>
<dbReference type="Pfam" id="PF02922">
    <property type="entry name" value="CBM_48"/>
    <property type="match status" value="1"/>
</dbReference>
<gene>
    <name evidence="10 13" type="primary">glgB</name>
    <name evidence="13" type="ORF">DB43_GB00030</name>
</gene>
<dbReference type="InterPro" id="IPR037439">
    <property type="entry name" value="Branching_enzy"/>
</dbReference>
<dbReference type="InterPro" id="IPR017853">
    <property type="entry name" value="GH"/>
</dbReference>
<dbReference type="NCBIfam" id="NF008967">
    <property type="entry name" value="PRK12313.1"/>
    <property type="match status" value="1"/>
</dbReference>
<sequence>METHTSPLTHTQFDSLLAGEAFDPHQFLGLHQASEDQQVIRLWRPGAKEIHLKIQDQIIPAVQIHQAGLFELKVPNTLQQTDYEVFHQNGLSGSDPYTFAPTIGEVDQYLFSKGVHYKLYQIMGARLAEHQGHKGTKFAVWAPSARSVSVVGDFNHWDGRTNPMRVLGQSGIWEIFIPGIGEGEKYKFEIRTQSGELKIKADPFAFRSELRPATASMVTDVDRFQWEDQQWMEQRILKRNDPKPLNVYEVHLGSWKTKNGYFLNYRELAVELARYCQEMGYTHVELLPIQEHPLDESWGYQVSGFYAVTSRFGTPEDFQWFVNHLHMHQIGVILDWVPGHFPTDDFSLGNFDGTSLYEHADPRQGFHPHWHTHIFNFGRHEVSNFLIANALFWFDKMHVDGLRVDAVASMLYLDYGREPQQWIPNQYGGKENLDAIEFLKHLNSIVHKFFPGVYTIAEESTAFPAVTYPVEQNGLGFDFKWNMGWMNDTLRYFSKDMLFRSHHHHDLTFGLLYAFTEKFVLVLSHDEVVHGKNSLLGKMPGDLWQKFANLRLLFSYTMCQPGKKLFFMGAEIGQWNEWSCKKEVEWDLLRYPSHQGIQTMVKELNHFYLSSRELWEKDLDHTGFEWVDFNDTKNSVICYLRKSSQGALLCIHNFTPAYHSDYFIHLQNISWITECFNTDHEKYGGSGKRNLNPHVHVDSHGKKVGVSIQLAPLATMIFQIGF</sequence>
<evidence type="ECO:0000256" key="7">
    <source>
        <dbReference type="ARBA" id="ARBA00022679"/>
    </source>
</evidence>
<dbReference type="AlphaFoldDB" id="A0A0C1C221"/>
<dbReference type="Gene3D" id="2.60.40.10">
    <property type="entry name" value="Immunoglobulins"/>
    <property type="match status" value="2"/>
</dbReference>
<keyword evidence="9 10" id="KW-0119">Carbohydrate metabolism</keyword>
<dbReference type="FunFam" id="2.60.40.10:FF:000169">
    <property type="entry name" value="1,4-alpha-glucan branching enzyme GlgB"/>
    <property type="match status" value="1"/>
</dbReference>
<dbReference type="PATRIC" id="fig|83552.4.peg.1168"/>
<dbReference type="Pfam" id="PF02806">
    <property type="entry name" value="Alpha-amylase_C"/>
    <property type="match status" value="1"/>
</dbReference>
<dbReference type="GO" id="GO:0003844">
    <property type="term" value="F:1,4-alpha-glucan branching enzyme activity"/>
    <property type="evidence" value="ECO:0007669"/>
    <property type="project" value="UniProtKB-UniRule"/>
</dbReference>
<keyword evidence="5 10" id="KW-0321">Glycogen metabolism</keyword>
<dbReference type="PANTHER" id="PTHR43651">
    <property type="entry name" value="1,4-ALPHA-GLUCAN-BRANCHING ENZYME"/>
    <property type="match status" value="1"/>
</dbReference>
<dbReference type="SUPFAM" id="SSF51445">
    <property type="entry name" value="(Trans)glycosidases"/>
    <property type="match status" value="1"/>
</dbReference>
<dbReference type="InterPro" id="IPR013783">
    <property type="entry name" value="Ig-like_fold"/>
</dbReference>
<dbReference type="InterPro" id="IPR006048">
    <property type="entry name" value="A-amylase/branching_C"/>
</dbReference>
<dbReference type="RefSeq" id="WP_013925113.1">
    <property type="nucleotide sequence ID" value="NZ_JSAM01000071.1"/>
</dbReference>
<dbReference type="InterPro" id="IPR004193">
    <property type="entry name" value="Glyco_hydro_13_N"/>
</dbReference>
<dbReference type="GO" id="GO:0005829">
    <property type="term" value="C:cytosol"/>
    <property type="evidence" value="ECO:0007669"/>
    <property type="project" value="TreeGrafter"/>
</dbReference>
<comment type="similarity">
    <text evidence="4 10">Belongs to the glycosyl hydrolase 13 family. GlgB subfamily.</text>
</comment>
<dbReference type="UniPathway" id="UPA00164"/>
<feature type="active site" description="Proton donor" evidence="10 11">
    <location>
        <position position="458"/>
    </location>
</feature>
<feature type="domain" description="Glycosyl hydrolase family 13 catalytic" evidence="12">
    <location>
        <begin position="249"/>
        <end position="604"/>
    </location>
</feature>
<evidence type="ECO:0000256" key="4">
    <source>
        <dbReference type="ARBA" id="ARBA00009000"/>
    </source>
</evidence>
<dbReference type="NCBIfam" id="TIGR01515">
    <property type="entry name" value="branching_enzym"/>
    <property type="match status" value="1"/>
</dbReference>
<proteinExistence type="inferred from homology"/>
<evidence type="ECO:0000256" key="5">
    <source>
        <dbReference type="ARBA" id="ARBA00022600"/>
    </source>
</evidence>
<dbReference type="Pfam" id="PF00128">
    <property type="entry name" value="Alpha-amylase"/>
    <property type="match status" value="1"/>
</dbReference>
<dbReference type="CDD" id="cd11322">
    <property type="entry name" value="AmyAc_Glg_BE"/>
    <property type="match status" value="1"/>
</dbReference>
<dbReference type="FunFam" id="3.20.20.80:FF:000003">
    <property type="entry name" value="1,4-alpha-glucan branching enzyme GlgB"/>
    <property type="match status" value="1"/>
</dbReference>
<dbReference type="HAMAP" id="MF_00685">
    <property type="entry name" value="GlgB"/>
    <property type="match status" value="1"/>
</dbReference>
<evidence type="ECO:0000259" key="12">
    <source>
        <dbReference type="SMART" id="SM00642"/>
    </source>
</evidence>
<dbReference type="EMBL" id="JSAM01000071">
    <property type="protein sequence ID" value="KIA77641.1"/>
    <property type="molecule type" value="Genomic_DNA"/>
</dbReference>
<dbReference type="EC" id="2.4.1.18" evidence="10"/>
<dbReference type="InterPro" id="IPR054169">
    <property type="entry name" value="GlgB_N"/>
</dbReference>
<accession>A0A0C1C221</accession>
<comment type="caution">
    <text evidence="13">The sequence shown here is derived from an EMBL/GenBank/DDBJ whole genome shotgun (WGS) entry which is preliminary data.</text>
</comment>
<dbReference type="InterPro" id="IPR006047">
    <property type="entry name" value="GH13_cat_dom"/>
</dbReference>
<comment type="subunit">
    <text evidence="10">Monomer.</text>
</comment>
<name>A0A0C1C221_9BACT</name>
<evidence type="ECO:0000313" key="14">
    <source>
        <dbReference type="Proteomes" id="UP000031307"/>
    </source>
</evidence>
<dbReference type="Gene3D" id="3.20.20.80">
    <property type="entry name" value="Glycosidases"/>
    <property type="match status" value="1"/>
</dbReference>
<evidence type="ECO:0000256" key="1">
    <source>
        <dbReference type="ARBA" id="ARBA00000826"/>
    </source>
</evidence>
<dbReference type="Proteomes" id="UP000031307">
    <property type="component" value="Unassembled WGS sequence"/>
</dbReference>
<evidence type="ECO:0000256" key="6">
    <source>
        <dbReference type="ARBA" id="ARBA00022676"/>
    </source>
</evidence>
<evidence type="ECO:0000256" key="10">
    <source>
        <dbReference type="HAMAP-Rule" id="MF_00685"/>
    </source>
</evidence>
<dbReference type="OMA" id="YEMHLGS"/>
<comment type="pathway">
    <text evidence="3 10">Glycan biosynthesis; glycogen biosynthesis.</text>
</comment>
<evidence type="ECO:0000256" key="2">
    <source>
        <dbReference type="ARBA" id="ARBA00002953"/>
    </source>
</evidence>
<dbReference type="CDD" id="cd02855">
    <property type="entry name" value="E_set_GBE_prok_N"/>
    <property type="match status" value="1"/>
</dbReference>
<evidence type="ECO:0000256" key="8">
    <source>
        <dbReference type="ARBA" id="ARBA00023056"/>
    </source>
</evidence>
<keyword evidence="6 10" id="KW-0328">Glycosyltransferase</keyword>
<protein>
    <recommendedName>
        <fullName evidence="10">1,4-alpha-glucan branching enzyme GlgB</fullName>
        <ecNumber evidence="10">2.4.1.18</ecNumber>
    </recommendedName>
    <alternativeName>
        <fullName evidence="10">1,4-alpha-D-glucan:1,4-alpha-D-glucan 6-glucosyl-transferase</fullName>
    </alternativeName>
    <alternativeName>
        <fullName evidence="10">Alpha-(1-&gt;4)-glucan branching enzyme</fullName>
    </alternativeName>
    <alternativeName>
        <fullName evidence="10">Glycogen branching enzyme</fullName>
        <shortName evidence="10">BE</shortName>
    </alternativeName>
</protein>
<organism evidence="13 14">
    <name type="scientific">Parachlamydia acanthamoebae</name>
    <dbReference type="NCBI Taxonomy" id="83552"/>
    <lineage>
        <taxon>Bacteria</taxon>
        <taxon>Pseudomonadati</taxon>
        <taxon>Chlamydiota</taxon>
        <taxon>Chlamydiia</taxon>
        <taxon>Parachlamydiales</taxon>
        <taxon>Parachlamydiaceae</taxon>
        <taxon>Parachlamydia</taxon>
    </lineage>
</organism>
<keyword evidence="7 10" id="KW-0808">Transferase</keyword>
<evidence type="ECO:0000256" key="9">
    <source>
        <dbReference type="ARBA" id="ARBA00023277"/>
    </source>
</evidence>